<dbReference type="EMBL" id="CAXHTA020000015">
    <property type="protein sequence ID" value="CAL5225885.1"/>
    <property type="molecule type" value="Genomic_DNA"/>
</dbReference>
<keyword evidence="2" id="KW-0472">Membrane</keyword>
<evidence type="ECO:0000256" key="3">
    <source>
        <dbReference type="SAM" id="SignalP"/>
    </source>
</evidence>
<evidence type="ECO:0000313" key="4">
    <source>
        <dbReference type="EMBL" id="CAL5225885.1"/>
    </source>
</evidence>
<reference evidence="4 5" key="1">
    <citation type="submission" date="2024-06" db="EMBL/GenBank/DDBJ databases">
        <authorList>
            <person name="Kraege A."/>
            <person name="Thomma B."/>
        </authorList>
    </citation>
    <scope>NUCLEOTIDE SEQUENCE [LARGE SCALE GENOMIC DNA]</scope>
</reference>
<proteinExistence type="predicted"/>
<evidence type="ECO:0000313" key="5">
    <source>
        <dbReference type="Proteomes" id="UP001497392"/>
    </source>
</evidence>
<keyword evidence="3" id="KW-0732">Signal</keyword>
<feature type="signal peptide" evidence="3">
    <location>
        <begin position="1"/>
        <end position="25"/>
    </location>
</feature>
<keyword evidence="5" id="KW-1185">Reference proteome</keyword>
<feature type="transmembrane region" description="Helical" evidence="2">
    <location>
        <begin position="254"/>
        <end position="279"/>
    </location>
</feature>
<sequence length="290" mass="30025">MRECLRRRNWCLAFILSLYVRRGTAQLYFDPATFSLGSRGALSHALESGPRLPHFLVQAAAPPPPTTVAAAPAPSSSETADAALPIAEVASPAAGDELQEPLVDPGALYSPLQPRERPSAATPPAPDVAAPSTAPVLGQGMASAPTVAPDAAPGANSSVNGSIHSSPTQIKDLLTPAPPAPPVQAPPPPVPVPTKAPPAQAGGRDGSQGTCEQQGLQGTCNACICCCSAKGSGGFVSYRPQDCECQREVHTSDVWLMLTMSAIFLVPALLVSVWFAGLFPASPYRDRMYT</sequence>
<feature type="chain" id="PRO_5045947608" evidence="3">
    <location>
        <begin position="26"/>
        <end position="290"/>
    </location>
</feature>
<feature type="compositionally biased region" description="Polar residues" evidence="1">
    <location>
        <begin position="155"/>
        <end position="169"/>
    </location>
</feature>
<comment type="caution">
    <text evidence="4">The sequence shown here is derived from an EMBL/GenBank/DDBJ whole genome shotgun (WGS) entry which is preliminary data.</text>
</comment>
<evidence type="ECO:0000256" key="2">
    <source>
        <dbReference type="SAM" id="Phobius"/>
    </source>
</evidence>
<feature type="compositionally biased region" description="Low complexity" evidence="1">
    <location>
        <begin position="127"/>
        <end position="136"/>
    </location>
</feature>
<dbReference type="Proteomes" id="UP001497392">
    <property type="component" value="Unassembled WGS sequence"/>
</dbReference>
<feature type="compositionally biased region" description="Pro residues" evidence="1">
    <location>
        <begin position="176"/>
        <end position="196"/>
    </location>
</feature>
<name>A0ABP1G3J0_9CHLO</name>
<accession>A0ABP1G3J0</accession>
<feature type="region of interest" description="Disordered" evidence="1">
    <location>
        <begin position="99"/>
        <end position="212"/>
    </location>
</feature>
<keyword evidence="2" id="KW-0812">Transmembrane</keyword>
<keyword evidence="2" id="KW-1133">Transmembrane helix</keyword>
<gene>
    <name evidence="4" type="primary">g8671</name>
    <name evidence="4" type="ORF">VP750_LOCUS7791</name>
</gene>
<organism evidence="4 5">
    <name type="scientific">Coccomyxa viridis</name>
    <dbReference type="NCBI Taxonomy" id="1274662"/>
    <lineage>
        <taxon>Eukaryota</taxon>
        <taxon>Viridiplantae</taxon>
        <taxon>Chlorophyta</taxon>
        <taxon>core chlorophytes</taxon>
        <taxon>Trebouxiophyceae</taxon>
        <taxon>Trebouxiophyceae incertae sedis</taxon>
        <taxon>Coccomyxaceae</taxon>
        <taxon>Coccomyxa</taxon>
    </lineage>
</organism>
<protein>
    <submittedName>
        <fullName evidence="4">G8671 protein</fullName>
    </submittedName>
</protein>
<evidence type="ECO:0000256" key="1">
    <source>
        <dbReference type="SAM" id="MobiDB-lite"/>
    </source>
</evidence>